<gene>
    <name evidence="3" type="ORF">FB557_2015</name>
</gene>
<feature type="compositionally biased region" description="Basic and acidic residues" evidence="1">
    <location>
        <begin position="1"/>
        <end position="14"/>
    </location>
</feature>
<dbReference type="PANTHER" id="PTHR13847:SF281">
    <property type="entry name" value="FAD DEPENDENT OXIDOREDUCTASE DOMAIN-CONTAINING PROTEIN"/>
    <property type="match status" value="1"/>
</dbReference>
<dbReference type="InterPro" id="IPR036188">
    <property type="entry name" value="FAD/NAD-bd_sf"/>
</dbReference>
<dbReference type="Gene3D" id="3.50.50.60">
    <property type="entry name" value="FAD/NAD(P)-binding domain"/>
    <property type="match status" value="1"/>
</dbReference>
<proteinExistence type="predicted"/>
<dbReference type="GO" id="GO:0005737">
    <property type="term" value="C:cytoplasm"/>
    <property type="evidence" value="ECO:0007669"/>
    <property type="project" value="TreeGrafter"/>
</dbReference>
<dbReference type="Pfam" id="PF01266">
    <property type="entry name" value="DAO"/>
    <property type="match status" value="1"/>
</dbReference>
<evidence type="ECO:0000313" key="4">
    <source>
        <dbReference type="Proteomes" id="UP000315628"/>
    </source>
</evidence>
<keyword evidence="4" id="KW-1185">Reference proteome</keyword>
<comment type="caution">
    <text evidence="3">The sequence shown here is derived from an EMBL/GenBank/DDBJ whole genome shotgun (WGS) entry which is preliminary data.</text>
</comment>
<feature type="domain" description="FAD dependent oxidoreductase" evidence="2">
    <location>
        <begin position="41"/>
        <end position="397"/>
    </location>
</feature>
<dbReference type="InterPro" id="IPR006076">
    <property type="entry name" value="FAD-dep_OxRdtase"/>
</dbReference>
<dbReference type="EMBL" id="VIUW01000003">
    <property type="protein sequence ID" value="TWD14600.1"/>
    <property type="molecule type" value="Genomic_DNA"/>
</dbReference>
<dbReference type="OrthoDB" id="9805852at2"/>
<accession>A0A560WAM4</accession>
<name>A0A560WAM4_9MICO</name>
<evidence type="ECO:0000313" key="3">
    <source>
        <dbReference type="EMBL" id="TWD14600.1"/>
    </source>
</evidence>
<reference evidence="3 4" key="1">
    <citation type="submission" date="2019-06" db="EMBL/GenBank/DDBJ databases">
        <title>Sequencing the genomes of 1000 actinobacteria strains.</title>
        <authorList>
            <person name="Klenk H.-P."/>
        </authorList>
    </citation>
    <scope>NUCLEOTIDE SEQUENCE [LARGE SCALE GENOMIC DNA]</scope>
    <source>
        <strain evidence="3 4">DSM 18935</strain>
    </source>
</reference>
<dbReference type="Proteomes" id="UP000315628">
    <property type="component" value="Unassembled WGS sequence"/>
</dbReference>
<protein>
    <submittedName>
        <fullName evidence="3">Glycine/D-amino acid oxidase-like deaminating enzyme</fullName>
    </submittedName>
</protein>
<sequence length="466" mass="50269">MTDQAEHPALDGARRRPFWTDPDVRPVPESEGPLAGTATTDLAIVGGGFTGLWAALQARERDPGRRVMVLEGGTLAFGGSGRNGGFVSPSLTHGLAQGVACWPDEIATLERLGEENFAGLRADVERLGIDCDLHVPGELTFALDEHQVDAVHDSYRLHREHGAQVSLLDAEECRAAVSSPRYLAGMRDPLVGLVDPARLALGLAAAARKLGVEIVESTVVRELEVDGAGVRLRCDGGEVLAGQVLLATGPFPGLLRRIDAWVLPVYDHVLMSEPLSATQLDAVGWQGREGLTDAGNQFHYYRRTLDDRVLFGGYDANYHFGGQIAVELEQGPSHDLLARHFFEIFPQLEGLRFTHRWAGVIDTTSRFTPVFGTAKGGRVAYAVGYTGLGVASTRFGARVGLDLLEGADSEVTQLSMVRDKPVPFPPEPLRYLAVQSTRAALAREDRTGRRPLLLKGLDALGVGFDS</sequence>
<dbReference type="RefSeq" id="WP_144857454.1">
    <property type="nucleotide sequence ID" value="NZ_BAAAYT010000005.1"/>
</dbReference>
<dbReference type="AlphaFoldDB" id="A0A560WAM4"/>
<evidence type="ECO:0000256" key="1">
    <source>
        <dbReference type="SAM" id="MobiDB-lite"/>
    </source>
</evidence>
<dbReference type="Gene3D" id="3.30.9.10">
    <property type="entry name" value="D-Amino Acid Oxidase, subunit A, domain 2"/>
    <property type="match status" value="1"/>
</dbReference>
<dbReference type="SUPFAM" id="SSF51905">
    <property type="entry name" value="FAD/NAD(P)-binding domain"/>
    <property type="match status" value="1"/>
</dbReference>
<evidence type="ECO:0000259" key="2">
    <source>
        <dbReference type="Pfam" id="PF01266"/>
    </source>
</evidence>
<dbReference type="PANTHER" id="PTHR13847">
    <property type="entry name" value="SARCOSINE DEHYDROGENASE-RELATED"/>
    <property type="match status" value="1"/>
</dbReference>
<feature type="region of interest" description="Disordered" evidence="1">
    <location>
        <begin position="1"/>
        <end position="35"/>
    </location>
</feature>
<organism evidence="3 4">
    <name type="scientific">Marihabitans asiaticum</name>
    <dbReference type="NCBI Taxonomy" id="415218"/>
    <lineage>
        <taxon>Bacteria</taxon>
        <taxon>Bacillati</taxon>
        <taxon>Actinomycetota</taxon>
        <taxon>Actinomycetes</taxon>
        <taxon>Micrococcales</taxon>
        <taxon>Intrasporangiaceae</taxon>
        <taxon>Marihabitans</taxon>
    </lineage>
</organism>